<dbReference type="EMBL" id="CAADRA010007408">
    <property type="protein sequence ID" value="VFU00876.1"/>
    <property type="molecule type" value="Genomic_DNA"/>
</dbReference>
<accession>A0A485LU81</accession>
<gene>
    <name evidence="2" type="primary">Aste57867_24235</name>
    <name evidence="1" type="ORF">As57867_024160</name>
    <name evidence="2" type="ORF">ASTE57867_24235</name>
</gene>
<dbReference type="EMBL" id="VJMH01007382">
    <property type="protein sequence ID" value="KAF0683725.1"/>
    <property type="molecule type" value="Genomic_DNA"/>
</dbReference>
<keyword evidence="3" id="KW-1185">Reference proteome</keyword>
<dbReference type="AlphaFoldDB" id="A0A485LU81"/>
<reference evidence="2 3" key="1">
    <citation type="submission" date="2019-03" db="EMBL/GenBank/DDBJ databases">
        <authorList>
            <person name="Gaulin E."/>
            <person name="Dumas B."/>
        </authorList>
    </citation>
    <scope>NUCLEOTIDE SEQUENCE [LARGE SCALE GENOMIC DNA]</scope>
    <source>
        <strain evidence="2">CBS 568.67</strain>
    </source>
</reference>
<protein>
    <submittedName>
        <fullName evidence="2">Aste57867_24235 protein</fullName>
    </submittedName>
</protein>
<evidence type="ECO:0000313" key="3">
    <source>
        <dbReference type="Proteomes" id="UP000332933"/>
    </source>
</evidence>
<organism evidence="2 3">
    <name type="scientific">Aphanomyces stellatus</name>
    <dbReference type="NCBI Taxonomy" id="120398"/>
    <lineage>
        <taxon>Eukaryota</taxon>
        <taxon>Sar</taxon>
        <taxon>Stramenopiles</taxon>
        <taxon>Oomycota</taxon>
        <taxon>Saprolegniomycetes</taxon>
        <taxon>Saprolegniales</taxon>
        <taxon>Verrucalvaceae</taxon>
        <taxon>Aphanomyces</taxon>
    </lineage>
</organism>
<evidence type="ECO:0000313" key="1">
    <source>
        <dbReference type="EMBL" id="KAF0683725.1"/>
    </source>
</evidence>
<sequence>MLNLRSLFFKWRSPGLGSAATLGAYTTCMDLLHRNSYAAYIRLQELERAWGLWHFTSPTQTMPCDRSVPLGDTTPILAPAPRPLYRLAPALELTMRLLVDFIEANLDNIDQISPRRPHRSYVYQCTHVDGWTRNLNAQLQLMRSIIDMDDSTDVDSDYLLTTVPSATSLAEPHHWWWHTEPVRPTVTLELSASLVV</sequence>
<dbReference type="Proteomes" id="UP000332933">
    <property type="component" value="Unassembled WGS sequence"/>
</dbReference>
<evidence type="ECO:0000313" key="2">
    <source>
        <dbReference type="EMBL" id="VFU00876.1"/>
    </source>
</evidence>
<name>A0A485LU81_9STRA</name>
<dbReference type="OrthoDB" id="188455at2759"/>
<reference evidence="1" key="2">
    <citation type="submission" date="2019-06" db="EMBL/GenBank/DDBJ databases">
        <title>Genomics analysis of Aphanomyces spp. identifies a new class of oomycete effector associated with host adaptation.</title>
        <authorList>
            <person name="Gaulin E."/>
        </authorList>
    </citation>
    <scope>NUCLEOTIDE SEQUENCE</scope>
    <source>
        <strain evidence="1">CBS 578.67</strain>
    </source>
</reference>
<proteinExistence type="predicted"/>